<proteinExistence type="predicted"/>
<dbReference type="RefSeq" id="WP_144840776.1">
    <property type="nucleotide sequence ID" value="NZ_JBHTKI010000020.1"/>
</dbReference>
<dbReference type="EMBL" id="JBHTKI010000020">
    <property type="protein sequence ID" value="MFD1032389.1"/>
    <property type="molecule type" value="Genomic_DNA"/>
</dbReference>
<accession>A0ABW3LDK1</accession>
<gene>
    <name evidence="1" type="ORF">ACFQ1X_13190</name>
</gene>
<name>A0ABW3LDK1_9BACL</name>
<evidence type="ECO:0000313" key="1">
    <source>
        <dbReference type="EMBL" id="MFD1032389.1"/>
    </source>
</evidence>
<evidence type="ECO:0000313" key="2">
    <source>
        <dbReference type="Proteomes" id="UP001597109"/>
    </source>
</evidence>
<dbReference type="InterPro" id="IPR036390">
    <property type="entry name" value="WH_DNA-bd_sf"/>
</dbReference>
<comment type="caution">
    <text evidence="1">The sequence shown here is derived from an EMBL/GenBank/DDBJ whole genome shotgun (WGS) entry which is preliminary data.</text>
</comment>
<keyword evidence="2" id="KW-1185">Reference proteome</keyword>
<dbReference type="SUPFAM" id="SSF46785">
    <property type="entry name" value="Winged helix' DNA-binding domain"/>
    <property type="match status" value="1"/>
</dbReference>
<protein>
    <submittedName>
        <fullName evidence="1">Uncharacterized protein</fullName>
    </submittedName>
</protein>
<organism evidence="1 2">
    <name type="scientific">Metaplanococcus flavidus</name>
    <dbReference type="NCBI Taxonomy" id="569883"/>
    <lineage>
        <taxon>Bacteria</taxon>
        <taxon>Bacillati</taxon>
        <taxon>Bacillota</taxon>
        <taxon>Bacilli</taxon>
        <taxon>Bacillales</taxon>
        <taxon>Caryophanaceae</taxon>
        <taxon>Metaplanococcus</taxon>
    </lineage>
</organism>
<dbReference type="Gene3D" id="1.10.10.10">
    <property type="entry name" value="Winged helix-like DNA-binding domain superfamily/Winged helix DNA-binding domain"/>
    <property type="match status" value="1"/>
</dbReference>
<reference evidence="2" key="1">
    <citation type="journal article" date="2019" name="Int. J. Syst. Evol. Microbiol.">
        <title>The Global Catalogue of Microorganisms (GCM) 10K type strain sequencing project: providing services to taxonomists for standard genome sequencing and annotation.</title>
        <authorList>
            <consortium name="The Broad Institute Genomics Platform"/>
            <consortium name="The Broad Institute Genome Sequencing Center for Infectious Disease"/>
            <person name="Wu L."/>
            <person name="Ma J."/>
        </authorList>
    </citation>
    <scope>NUCLEOTIDE SEQUENCE [LARGE SCALE GENOMIC DNA]</scope>
    <source>
        <strain evidence="2">CCUG 56756</strain>
    </source>
</reference>
<dbReference type="InterPro" id="IPR036388">
    <property type="entry name" value="WH-like_DNA-bd_sf"/>
</dbReference>
<dbReference type="Proteomes" id="UP001597109">
    <property type="component" value="Unassembled WGS sequence"/>
</dbReference>
<sequence>MEGLTKELAASIAQNPDVMIRKSRVWRLPIIRLDVTYDRVKRLKMDILMKMLLFAFQQSEIRRAATLADMLSVEELFVSDLIDKMQRTGLTLLGKKGYVLTPKGFDYLEKGIFEEALDGGQTQIFYSPAHGDYRLAENEHPPADERLTVYRYAVEKSGERERMLELLAKEMNSTEEGFQILISGIADFEELDTDYVACIEFQLFDRKQDIFYARVWNTGTREWDETLEKQIEERELVDWREAMEAEVEAAEKV</sequence>